<sequence>MAEPPSGEQVSAALERMRHVARSWRQVASALAEAGAMTDDTELTRLQAGLFQIAFDKYAEAPRYFRDRLAEGTAVMGQIAATLSDNANAYAIEEALLLHELNRMW</sequence>
<proteinExistence type="predicted"/>
<gene>
    <name evidence="1" type="ORF">ACHIPZ_01960</name>
</gene>
<dbReference type="Proteomes" id="UP001609175">
    <property type="component" value="Unassembled WGS sequence"/>
</dbReference>
<accession>A0ABW7JK30</accession>
<protein>
    <submittedName>
        <fullName evidence="1">Uncharacterized protein</fullName>
    </submittedName>
</protein>
<name>A0ABW7JK30_9NOCA</name>
<dbReference type="EMBL" id="JBIMSO010000005">
    <property type="protein sequence ID" value="MFH5206999.1"/>
    <property type="molecule type" value="Genomic_DNA"/>
</dbReference>
<organism evidence="1 2">
    <name type="scientific">Antrihabitans spumae</name>
    <dbReference type="NCBI Taxonomy" id="3373370"/>
    <lineage>
        <taxon>Bacteria</taxon>
        <taxon>Bacillati</taxon>
        <taxon>Actinomycetota</taxon>
        <taxon>Actinomycetes</taxon>
        <taxon>Mycobacteriales</taxon>
        <taxon>Nocardiaceae</taxon>
        <taxon>Antrihabitans</taxon>
    </lineage>
</organism>
<dbReference type="RefSeq" id="WP_395112420.1">
    <property type="nucleotide sequence ID" value="NZ_JBIMSO010000005.1"/>
</dbReference>
<reference evidence="1 2" key="1">
    <citation type="submission" date="2024-10" db="EMBL/GenBank/DDBJ databases">
        <authorList>
            <person name="Riesco R."/>
        </authorList>
    </citation>
    <scope>NUCLEOTIDE SEQUENCE [LARGE SCALE GENOMIC DNA]</scope>
    <source>
        <strain evidence="1 2">NCIMB 15449</strain>
    </source>
</reference>
<evidence type="ECO:0000313" key="1">
    <source>
        <dbReference type="EMBL" id="MFH5206999.1"/>
    </source>
</evidence>
<evidence type="ECO:0000313" key="2">
    <source>
        <dbReference type="Proteomes" id="UP001609175"/>
    </source>
</evidence>
<comment type="caution">
    <text evidence="1">The sequence shown here is derived from an EMBL/GenBank/DDBJ whole genome shotgun (WGS) entry which is preliminary data.</text>
</comment>